<dbReference type="PROSITE" id="PS50930">
    <property type="entry name" value="HTH_LYTTR"/>
    <property type="match status" value="1"/>
</dbReference>
<evidence type="ECO:0000256" key="1">
    <source>
        <dbReference type="PROSITE-ProRule" id="PRU00169"/>
    </source>
</evidence>
<accession>A0A7D3XKJ8</accession>
<feature type="domain" description="HTH LytTR-type" evidence="3">
    <location>
        <begin position="151"/>
        <end position="253"/>
    </location>
</feature>
<name>A0A7D3XKJ8_9BACT</name>
<dbReference type="Gene3D" id="2.40.50.1020">
    <property type="entry name" value="LytTr DNA-binding domain"/>
    <property type="match status" value="1"/>
</dbReference>
<dbReference type="InterPro" id="IPR001789">
    <property type="entry name" value="Sig_transdc_resp-reg_receiver"/>
</dbReference>
<dbReference type="PANTHER" id="PTHR45526">
    <property type="entry name" value="TRANSCRIPTIONAL REGULATORY PROTEIN DPIA"/>
    <property type="match status" value="1"/>
</dbReference>
<evidence type="ECO:0000259" key="2">
    <source>
        <dbReference type="PROSITE" id="PS50110"/>
    </source>
</evidence>
<keyword evidence="1" id="KW-0597">Phosphoprotein</keyword>
<evidence type="ECO:0000259" key="3">
    <source>
        <dbReference type="PROSITE" id="PS50930"/>
    </source>
</evidence>
<dbReference type="PROSITE" id="PS50110">
    <property type="entry name" value="RESPONSE_REGULATORY"/>
    <property type="match status" value="1"/>
</dbReference>
<dbReference type="SMART" id="SM00448">
    <property type="entry name" value="REC"/>
    <property type="match status" value="1"/>
</dbReference>
<gene>
    <name evidence="4" type="ORF">FHG85_04740</name>
</gene>
<reference evidence="4 5" key="1">
    <citation type="submission" date="2019-07" db="EMBL/GenBank/DDBJ databases">
        <title>Thalassofilum flectens gen. nov., sp. nov., a novel moderate thermophilic anaerobe from a shallow sea hot spring in Kunashir Island (Russia), representing a new family in the order Bacteroidales, and proposal of Thalassofilacea fam. nov.</title>
        <authorList>
            <person name="Kochetkova T.V."/>
            <person name="Podosokorskaya O.A."/>
            <person name="Novikov A."/>
            <person name="Elcheninov A.G."/>
            <person name="Toshchakov S.V."/>
            <person name="Kublanov I.V."/>
        </authorList>
    </citation>
    <scope>NUCLEOTIDE SEQUENCE [LARGE SCALE GENOMIC DNA]</scope>
    <source>
        <strain evidence="4 5">38-H</strain>
    </source>
</reference>
<dbReference type="KEGG" id="ttz:FHG85_04740"/>
<protein>
    <submittedName>
        <fullName evidence="4">Response regulator transcription factor</fullName>
    </submittedName>
</protein>
<feature type="domain" description="Response regulatory" evidence="2">
    <location>
        <begin position="6"/>
        <end position="121"/>
    </location>
</feature>
<dbReference type="GO" id="GO:0000156">
    <property type="term" value="F:phosphorelay response regulator activity"/>
    <property type="evidence" value="ECO:0007669"/>
    <property type="project" value="TreeGrafter"/>
</dbReference>
<dbReference type="SUPFAM" id="SSF52172">
    <property type="entry name" value="CheY-like"/>
    <property type="match status" value="1"/>
</dbReference>
<keyword evidence="5" id="KW-1185">Reference proteome</keyword>
<dbReference type="AlphaFoldDB" id="A0A7D3XKJ8"/>
<dbReference type="EMBL" id="CP041345">
    <property type="protein sequence ID" value="QKG79595.1"/>
    <property type="molecule type" value="Genomic_DNA"/>
</dbReference>
<dbReference type="Proteomes" id="UP000500961">
    <property type="component" value="Chromosome"/>
</dbReference>
<proteinExistence type="predicted"/>
<dbReference type="InterPro" id="IPR011006">
    <property type="entry name" value="CheY-like_superfamily"/>
</dbReference>
<sequence>MGMKIRTIIVDDEPNSREMLEHLLLATNNDIEVIDKCENVDTAFSAIKEHKPDIIFLDIEMPGGSGFDLIHKLQETPLNPTVIFVTAYNQFAIKAIKYSAFDYLLKPIDIDDLNDALDRYRKKVRETTSSSESFRSNAQKFLEHVGSMQKIKFSMRNGSLFVDPDEIVWCEASGSYTIIHFHNKKDEVVSVSMKEVEQILSNLSFFRVSRSAIINLRYLTRVDRRNKICIVQKDDVICKVKSSPQQLKLLESS</sequence>
<dbReference type="SMART" id="SM00850">
    <property type="entry name" value="LytTR"/>
    <property type="match status" value="1"/>
</dbReference>
<dbReference type="PANTHER" id="PTHR45526:SF1">
    <property type="entry name" value="TRANSCRIPTIONAL REGULATORY PROTEIN DCUR-RELATED"/>
    <property type="match status" value="1"/>
</dbReference>
<dbReference type="Pfam" id="PF00072">
    <property type="entry name" value="Response_reg"/>
    <property type="match status" value="1"/>
</dbReference>
<organism evidence="4 5">
    <name type="scientific">Tenuifilum thalassicum</name>
    <dbReference type="NCBI Taxonomy" id="2590900"/>
    <lineage>
        <taxon>Bacteria</taxon>
        <taxon>Pseudomonadati</taxon>
        <taxon>Bacteroidota</taxon>
        <taxon>Bacteroidia</taxon>
        <taxon>Bacteroidales</taxon>
        <taxon>Tenuifilaceae</taxon>
        <taxon>Tenuifilum</taxon>
    </lineage>
</organism>
<dbReference type="InterPro" id="IPR051271">
    <property type="entry name" value="2C-system_Tx_regulators"/>
</dbReference>
<evidence type="ECO:0000313" key="5">
    <source>
        <dbReference type="Proteomes" id="UP000500961"/>
    </source>
</evidence>
<dbReference type="Pfam" id="PF04397">
    <property type="entry name" value="LytTR"/>
    <property type="match status" value="1"/>
</dbReference>
<dbReference type="GO" id="GO:0003677">
    <property type="term" value="F:DNA binding"/>
    <property type="evidence" value="ECO:0007669"/>
    <property type="project" value="InterPro"/>
</dbReference>
<dbReference type="InterPro" id="IPR007492">
    <property type="entry name" value="LytTR_DNA-bd_dom"/>
</dbReference>
<dbReference type="Gene3D" id="3.40.50.2300">
    <property type="match status" value="1"/>
</dbReference>
<feature type="modified residue" description="4-aspartylphosphate" evidence="1">
    <location>
        <position position="58"/>
    </location>
</feature>
<evidence type="ECO:0000313" key="4">
    <source>
        <dbReference type="EMBL" id="QKG79595.1"/>
    </source>
</evidence>